<gene>
    <name evidence="2" type="ORF">CGI_10007586</name>
</gene>
<dbReference type="Gene3D" id="2.170.300.10">
    <property type="entry name" value="Tie2 ligand-binding domain superfamily"/>
    <property type="match status" value="2"/>
</dbReference>
<name>K1Q3P7_MAGGI</name>
<dbReference type="AlphaFoldDB" id="K1Q3P7"/>
<dbReference type="PANTHER" id="PTHR14815">
    <property type="entry name" value="DDB1- AND CUL4-ASSOCIATED FACTOR 17"/>
    <property type="match status" value="1"/>
</dbReference>
<organism evidence="2">
    <name type="scientific">Magallana gigas</name>
    <name type="common">Pacific oyster</name>
    <name type="synonym">Crassostrea gigas</name>
    <dbReference type="NCBI Taxonomy" id="29159"/>
    <lineage>
        <taxon>Eukaryota</taxon>
        <taxon>Metazoa</taxon>
        <taxon>Spiralia</taxon>
        <taxon>Lophotrochozoa</taxon>
        <taxon>Mollusca</taxon>
        <taxon>Bivalvia</taxon>
        <taxon>Autobranchia</taxon>
        <taxon>Pteriomorphia</taxon>
        <taxon>Ostreida</taxon>
        <taxon>Ostreoidea</taxon>
        <taxon>Ostreidae</taxon>
        <taxon>Magallana</taxon>
    </lineage>
</organism>
<protein>
    <submittedName>
        <fullName evidence="2">C2orf37-like protein</fullName>
    </submittedName>
</protein>
<accession>K1Q3P7</accession>
<dbReference type="InterPro" id="IPR031620">
    <property type="entry name" value="DCAF17"/>
</dbReference>
<proteinExistence type="predicted"/>
<evidence type="ECO:0000313" key="2">
    <source>
        <dbReference type="EMBL" id="EKC28508.1"/>
    </source>
</evidence>
<feature type="compositionally biased region" description="Polar residues" evidence="1">
    <location>
        <begin position="618"/>
        <end position="629"/>
    </location>
</feature>
<dbReference type="InParanoid" id="K1Q3P7"/>
<reference evidence="2" key="1">
    <citation type="journal article" date="2012" name="Nature">
        <title>The oyster genome reveals stress adaptation and complexity of shell formation.</title>
        <authorList>
            <person name="Zhang G."/>
            <person name="Fang X."/>
            <person name="Guo X."/>
            <person name="Li L."/>
            <person name="Luo R."/>
            <person name="Xu F."/>
            <person name="Yang P."/>
            <person name="Zhang L."/>
            <person name="Wang X."/>
            <person name="Qi H."/>
            <person name="Xiong Z."/>
            <person name="Que H."/>
            <person name="Xie Y."/>
            <person name="Holland P.W."/>
            <person name="Paps J."/>
            <person name="Zhu Y."/>
            <person name="Wu F."/>
            <person name="Chen Y."/>
            <person name="Wang J."/>
            <person name="Peng C."/>
            <person name="Meng J."/>
            <person name="Yang L."/>
            <person name="Liu J."/>
            <person name="Wen B."/>
            <person name="Zhang N."/>
            <person name="Huang Z."/>
            <person name="Zhu Q."/>
            <person name="Feng Y."/>
            <person name="Mount A."/>
            <person name="Hedgecock D."/>
            <person name="Xu Z."/>
            <person name="Liu Y."/>
            <person name="Domazet-Loso T."/>
            <person name="Du Y."/>
            <person name="Sun X."/>
            <person name="Zhang S."/>
            <person name="Liu B."/>
            <person name="Cheng P."/>
            <person name="Jiang X."/>
            <person name="Li J."/>
            <person name="Fan D."/>
            <person name="Wang W."/>
            <person name="Fu W."/>
            <person name="Wang T."/>
            <person name="Wang B."/>
            <person name="Zhang J."/>
            <person name="Peng Z."/>
            <person name="Li Y."/>
            <person name="Li N."/>
            <person name="Wang J."/>
            <person name="Chen M."/>
            <person name="He Y."/>
            <person name="Tan F."/>
            <person name="Song X."/>
            <person name="Zheng Q."/>
            <person name="Huang R."/>
            <person name="Yang H."/>
            <person name="Du X."/>
            <person name="Chen L."/>
            <person name="Yang M."/>
            <person name="Gaffney P.M."/>
            <person name="Wang S."/>
            <person name="Luo L."/>
            <person name="She Z."/>
            <person name="Ming Y."/>
            <person name="Huang W."/>
            <person name="Zhang S."/>
            <person name="Huang B."/>
            <person name="Zhang Y."/>
            <person name="Qu T."/>
            <person name="Ni P."/>
            <person name="Miao G."/>
            <person name="Wang J."/>
            <person name="Wang Q."/>
            <person name="Steinberg C.E."/>
            <person name="Wang H."/>
            <person name="Li N."/>
            <person name="Qian L."/>
            <person name="Zhang G."/>
            <person name="Li Y."/>
            <person name="Yang H."/>
            <person name="Liu X."/>
            <person name="Wang J."/>
            <person name="Yin Y."/>
            <person name="Wang J."/>
        </authorList>
    </citation>
    <scope>NUCLEOTIDE SEQUENCE [LARGE SCALE GENOMIC DNA]</scope>
    <source>
        <strain evidence="2">05x7-T-G4-1.051#20</strain>
    </source>
</reference>
<dbReference type="Pfam" id="PF15802">
    <property type="entry name" value="DCAF17"/>
    <property type="match status" value="1"/>
</dbReference>
<dbReference type="HOGENOM" id="CLU_354990_0_0_1"/>
<dbReference type="PANTHER" id="PTHR14815:SF2">
    <property type="entry name" value="DDB1- AND CUL4-ASSOCIATED FACTOR 17"/>
    <property type="match status" value="1"/>
</dbReference>
<evidence type="ECO:0000256" key="1">
    <source>
        <dbReference type="SAM" id="MobiDB-lite"/>
    </source>
</evidence>
<dbReference type="GO" id="GO:0016567">
    <property type="term" value="P:protein ubiquitination"/>
    <property type="evidence" value="ECO:0007669"/>
    <property type="project" value="InterPro"/>
</dbReference>
<dbReference type="GO" id="GO:0080008">
    <property type="term" value="C:Cul4-RING E3 ubiquitin ligase complex"/>
    <property type="evidence" value="ECO:0007669"/>
    <property type="project" value="TreeGrafter"/>
</dbReference>
<feature type="region of interest" description="Disordered" evidence="1">
    <location>
        <begin position="601"/>
        <end position="630"/>
    </location>
</feature>
<dbReference type="EMBL" id="JH818867">
    <property type="protein sequence ID" value="EKC28508.1"/>
    <property type="molecule type" value="Genomic_DNA"/>
</dbReference>
<sequence length="791" mass="87872">MYSQTEGIPNWIVWGDLTMDRRLLLCLLVTLWVNGQSQIPTGDLAVMGFLGTVGISDLLEKACLGRPRRCACGRITDEASCDANTDCEYKTDKLFCTCCTSSPLKYSIARMNRLQLVISCFLCAGVTINSQEIIQPNPGLSAVGILGSMGVSATLASAVMMASVQKLQIDLKVCQKLIEIQTNREIEECIREDDACNTALMECNMRLQERRDEVNSEEDIGDIISTTSWRTAIIPVHCGDLSWNEPGKSIVVKSTHNVAGGIRPAESGQSNIVGVSALFEVFPLKFIGMFEITRSVFGKDTVDAMASSGFLTTMHRSGMVKLHSLEYIIQKYKQFEADLYTLTPDLGYVCGKQPYGLPLNIVIKEEPPVLFQIRCYQNSLEVGGCPWHFIYTPPNKRGSFQVKSLSSEQLVKNGTLDSKAIGLEEDRALFCADESGRILHIDSTSVSMYQLDKADSSHSELKKCFTINLGQEGQEPPPGTITTTTSGRHVRRISLGSMLQMDAELPNLYIHNVDYENELNLLWTSVDYSVSEDKVQSYLRFHDIISGKTLKEIELKQPFEESMHEENNLYVDLDTVVQTVRSFNSEFACVVYRLQSTEGEQSQEEDSVAHTKSPVERPSTQRSRRSQCPNGRFGWSCKSPCPSGLYGRLCRSPCECDVSECHHVTGCITTDECLSGFFGWNCKSLCPSGFYGRLCKSPCECVVTECHHVTGCITTIECPYGNFGLNCKSSCPPGYYGRLCKSPCECNATECHHETGCETTNVLAESVDYKGSRFSARTRRVSDALWVMQLL</sequence>